<evidence type="ECO:0000313" key="2">
    <source>
        <dbReference type="Proteomes" id="UP000664277"/>
    </source>
</evidence>
<evidence type="ECO:0000313" key="1">
    <source>
        <dbReference type="EMBL" id="MBN8659841.1"/>
    </source>
</evidence>
<accession>A0A8J7TLE3</accession>
<sequence>MSENTFRFLQFSDIALDSKLTLGGSGASLNCGYSLPKAERQERASELLETTINAFALAAQENVDAVLIPGGLFEATTVSGYTINTLIESLATIEHIPVFISPGLCDLYARSSLYASDMLQARGLKAWPKNVHIFQSEHFQSVPVPGKPEVSITGRAITKGVRKTERVLSGKLPKGAGSTINIAMLVGSLETHPEMEGREPKSLIYPFNMSEMKVMGMSYFALGLADNAFKVEEDDGTTLGAYAGCLASGTFAKPGPRYALLGEIAQDGTTVNIELNPIEVDQRRMMVVALDVSGLGDNDIKEEIMVGLEDAGIRFDTDVVALSLEGSSKPGANPGRVAESLTANFHCLLVIDNTRPDYLAERFDERTTEWKYIQAMLDMKTKAERVNAKLNDTNLPGDSLSGIPGADLSGKTVEDALYYGLDALRQKRVTIRNVG</sequence>
<dbReference type="PANTHER" id="PTHR30337:SF7">
    <property type="entry name" value="PHOSPHOESTERASE"/>
    <property type="match status" value="1"/>
</dbReference>
<comment type="caution">
    <text evidence="1">The sequence shown here is derived from an EMBL/GenBank/DDBJ whole genome shotgun (WGS) entry which is preliminary data.</text>
</comment>
<reference evidence="1" key="1">
    <citation type="submission" date="2021-02" db="EMBL/GenBank/DDBJ databases">
        <title>Genome-Resolved Metagenomics of a Microbial Community Performing Photosynthetic Biological Nutrient Removal.</title>
        <authorList>
            <person name="Mcdaniel E.A."/>
        </authorList>
    </citation>
    <scope>NUCLEOTIDE SEQUENCE</scope>
    <source>
        <strain evidence="1">UWPOB_OBS1</strain>
    </source>
</reference>
<name>A0A8J7TLE3_9BACT</name>
<organism evidence="1 2">
    <name type="scientific">Candidatus Obscuribacter phosphatis</name>
    <dbReference type="NCBI Taxonomy" id="1906157"/>
    <lineage>
        <taxon>Bacteria</taxon>
        <taxon>Bacillati</taxon>
        <taxon>Candidatus Melainabacteria</taxon>
        <taxon>Candidatus Obscuribacterales</taxon>
        <taxon>Candidatus Obscuribacteraceae</taxon>
        <taxon>Candidatus Obscuribacter</taxon>
    </lineage>
</organism>
<dbReference type="SUPFAM" id="SSF56300">
    <property type="entry name" value="Metallo-dependent phosphatases"/>
    <property type="match status" value="1"/>
</dbReference>
<proteinExistence type="predicted"/>
<gene>
    <name evidence="1" type="ORF">J0M35_05725</name>
</gene>
<dbReference type="InterPro" id="IPR029052">
    <property type="entry name" value="Metallo-depent_PP-like"/>
</dbReference>
<dbReference type="PANTHER" id="PTHR30337">
    <property type="entry name" value="COMPONENT OF ATP-DEPENDENT DSDNA EXONUCLEASE"/>
    <property type="match status" value="1"/>
</dbReference>
<dbReference type="AlphaFoldDB" id="A0A8J7TLE3"/>
<dbReference type="EMBL" id="JAFLCK010000006">
    <property type="protein sequence ID" value="MBN8659841.1"/>
    <property type="molecule type" value="Genomic_DNA"/>
</dbReference>
<dbReference type="InterPro" id="IPR050535">
    <property type="entry name" value="DNA_Repair-Maintenance_Comp"/>
</dbReference>
<dbReference type="Proteomes" id="UP000664277">
    <property type="component" value="Unassembled WGS sequence"/>
</dbReference>
<dbReference type="Gene3D" id="3.60.21.10">
    <property type="match status" value="1"/>
</dbReference>
<protein>
    <submittedName>
        <fullName evidence="1">Uncharacterized protein</fullName>
    </submittedName>
</protein>